<reference evidence="1" key="1">
    <citation type="journal article" date="2022" name="bioRxiv">
        <title>Sequencing and chromosome-scale assembly of the giantPleurodeles waltlgenome.</title>
        <authorList>
            <person name="Brown T."/>
            <person name="Elewa A."/>
            <person name="Iarovenko S."/>
            <person name="Subramanian E."/>
            <person name="Araus A.J."/>
            <person name="Petzold A."/>
            <person name="Susuki M."/>
            <person name="Suzuki K.-i.T."/>
            <person name="Hayashi T."/>
            <person name="Toyoda A."/>
            <person name="Oliveira C."/>
            <person name="Osipova E."/>
            <person name="Leigh N.D."/>
            <person name="Simon A."/>
            <person name="Yun M.H."/>
        </authorList>
    </citation>
    <scope>NUCLEOTIDE SEQUENCE</scope>
    <source>
        <strain evidence="1">20211129_DDA</strain>
        <tissue evidence="1">Liver</tissue>
    </source>
</reference>
<keyword evidence="2" id="KW-1185">Reference proteome</keyword>
<name>A0AAV7T7D2_PLEWA</name>
<organism evidence="1 2">
    <name type="scientific">Pleurodeles waltl</name>
    <name type="common">Iberian ribbed newt</name>
    <dbReference type="NCBI Taxonomy" id="8319"/>
    <lineage>
        <taxon>Eukaryota</taxon>
        <taxon>Metazoa</taxon>
        <taxon>Chordata</taxon>
        <taxon>Craniata</taxon>
        <taxon>Vertebrata</taxon>
        <taxon>Euteleostomi</taxon>
        <taxon>Amphibia</taxon>
        <taxon>Batrachia</taxon>
        <taxon>Caudata</taxon>
        <taxon>Salamandroidea</taxon>
        <taxon>Salamandridae</taxon>
        <taxon>Pleurodelinae</taxon>
        <taxon>Pleurodeles</taxon>
    </lineage>
</organism>
<dbReference type="Proteomes" id="UP001066276">
    <property type="component" value="Chromosome 4_1"/>
</dbReference>
<protein>
    <submittedName>
        <fullName evidence="1">Uncharacterized protein</fullName>
    </submittedName>
</protein>
<dbReference type="EMBL" id="JANPWB010000007">
    <property type="protein sequence ID" value="KAJ1172585.1"/>
    <property type="molecule type" value="Genomic_DNA"/>
</dbReference>
<evidence type="ECO:0000313" key="2">
    <source>
        <dbReference type="Proteomes" id="UP001066276"/>
    </source>
</evidence>
<sequence>MRRCGTGERRSVSVRSYGRQGQDFVHLLACLAVVGLRRCPRPWVAPGTQGTGLSSGERGTSRKRAAAAVGLEVRRSPACVWCSVRLVDRRRG</sequence>
<accession>A0AAV7T7D2</accession>
<evidence type="ECO:0000313" key="1">
    <source>
        <dbReference type="EMBL" id="KAJ1172585.1"/>
    </source>
</evidence>
<comment type="caution">
    <text evidence="1">The sequence shown here is derived from an EMBL/GenBank/DDBJ whole genome shotgun (WGS) entry which is preliminary data.</text>
</comment>
<dbReference type="AlphaFoldDB" id="A0AAV7T7D2"/>
<proteinExistence type="predicted"/>
<gene>
    <name evidence="1" type="ORF">NDU88_004430</name>
</gene>